<evidence type="ECO:0000313" key="2">
    <source>
        <dbReference type="EMBL" id="RUR72356.1"/>
    </source>
</evidence>
<reference evidence="2 3" key="1">
    <citation type="journal article" date="2019" name="Genome Biol. Evol.">
        <title>Day and night: Metabolic profiles and evolutionary relationships of six axenic non-marine cyanobacteria.</title>
        <authorList>
            <person name="Will S.E."/>
            <person name="Henke P."/>
            <person name="Boedeker C."/>
            <person name="Huang S."/>
            <person name="Brinkmann H."/>
            <person name="Rohde M."/>
            <person name="Jarek M."/>
            <person name="Friedl T."/>
            <person name="Seufert S."/>
            <person name="Schumacher M."/>
            <person name="Overmann J."/>
            <person name="Neumann-Schaal M."/>
            <person name="Petersen J."/>
        </authorList>
    </citation>
    <scope>NUCLEOTIDE SEQUENCE [LARGE SCALE GENOMIC DNA]</scope>
    <source>
        <strain evidence="2 3">PCC 6912</strain>
    </source>
</reference>
<accession>A0A433MWK3</accession>
<comment type="caution">
    <text evidence="2">The sequence shown here is derived from an EMBL/GenBank/DDBJ whole genome shotgun (WGS) entry which is preliminary data.</text>
</comment>
<dbReference type="InterPro" id="IPR035940">
    <property type="entry name" value="CAP_sf"/>
</dbReference>
<dbReference type="STRING" id="211165.GCA_000317285_05413"/>
<dbReference type="Gene3D" id="3.40.33.10">
    <property type="entry name" value="CAP"/>
    <property type="match status" value="1"/>
</dbReference>
<dbReference type="EMBL" id="RSCJ01000050">
    <property type="protein sequence ID" value="RUR72356.1"/>
    <property type="molecule type" value="Genomic_DNA"/>
</dbReference>
<dbReference type="Proteomes" id="UP000268857">
    <property type="component" value="Unassembled WGS sequence"/>
</dbReference>
<dbReference type="PANTHER" id="PTHR31157">
    <property type="entry name" value="SCP DOMAIN-CONTAINING PROTEIN"/>
    <property type="match status" value="1"/>
</dbReference>
<dbReference type="PANTHER" id="PTHR31157:SF1">
    <property type="entry name" value="SCP DOMAIN-CONTAINING PROTEIN"/>
    <property type="match status" value="1"/>
</dbReference>
<feature type="domain" description="SCP" evidence="1">
    <location>
        <begin position="58"/>
        <end position="171"/>
    </location>
</feature>
<evidence type="ECO:0000259" key="1">
    <source>
        <dbReference type="Pfam" id="PF00188"/>
    </source>
</evidence>
<dbReference type="AlphaFoldDB" id="A0A433MWK3"/>
<protein>
    <recommendedName>
        <fullName evidence="1">SCP domain-containing protein</fullName>
    </recommendedName>
</protein>
<dbReference type="SUPFAM" id="SSF55797">
    <property type="entry name" value="PR-1-like"/>
    <property type="match status" value="1"/>
</dbReference>
<keyword evidence="3" id="KW-1185">Reference proteome</keyword>
<dbReference type="RefSeq" id="WP_016878355.1">
    <property type="nucleotide sequence ID" value="NZ_AJLN01000119.1"/>
</dbReference>
<evidence type="ECO:0000313" key="3">
    <source>
        <dbReference type="Proteomes" id="UP000268857"/>
    </source>
</evidence>
<dbReference type="CDD" id="cd05379">
    <property type="entry name" value="CAP_bacterial"/>
    <property type="match status" value="1"/>
</dbReference>
<dbReference type="InterPro" id="IPR014044">
    <property type="entry name" value="CAP_dom"/>
</dbReference>
<name>A0A433MWK3_CHLFR</name>
<sequence>MIRQSAFGIASGVLFLASGLTTAYALSLTSALKKSTLSCQISLPANFKAADLEKSVFNQINNYRVSLGLPKLTLDEKMTEQARIHSQNMANGTVPFSHEGFERRVKAIAISYKSAAENLAYNQGYSDPATEAINGWLNSSEHLPNIKGDYNFTGVGVAVNSKGEVYLTQIFLNDRDFEVSRHNIDEIETDLLWLVN</sequence>
<dbReference type="Pfam" id="PF00188">
    <property type="entry name" value="CAP"/>
    <property type="match status" value="1"/>
</dbReference>
<proteinExistence type="predicted"/>
<organism evidence="2 3">
    <name type="scientific">Chlorogloeopsis fritschii PCC 6912</name>
    <dbReference type="NCBI Taxonomy" id="211165"/>
    <lineage>
        <taxon>Bacteria</taxon>
        <taxon>Bacillati</taxon>
        <taxon>Cyanobacteriota</taxon>
        <taxon>Cyanophyceae</taxon>
        <taxon>Nostocales</taxon>
        <taxon>Chlorogloeopsidaceae</taxon>
        <taxon>Chlorogloeopsis</taxon>
    </lineage>
</organism>
<dbReference type="OrthoDB" id="68195at2"/>
<gene>
    <name evidence="2" type="ORF">PCC6912_63340</name>
</gene>